<evidence type="ECO:0000256" key="1">
    <source>
        <dbReference type="ARBA" id="ARBA00001033"/>
    </source>
</evidence>
<dbReference type="InterPro" id="IPR020550">
    <property type="entry name" value="Inositol_monophosphatase_CS"/>
</dbReference>
<dbReference type="SUPFAM" id="SSF56655">
    <property type="entry name" value="Carbohydrate phosphatase"/>
    <property type="match status" value="1"/>
</dbReference>
<feature type="binding site" evidence="7">
    <location>
        <position position="109"/>
    </location>
    <ligand>
        <name>Mg(2+)</name>
        <dbReference type="ChEBI" id="CHEBI:18420"/>
        <label>1</label>
        <note>catalytic</note>
    </ligand>
</feature>
<dbReference type="PANTHER" id="PTHR20854:SF4">
    <property type="entry name" value="INOSITOL-1-MONOPHOSPHATASE-RELATED"/>
    <property type="match status" value="1"/>
</dbReference>
<dbReference type="GO" id="GO:0046854">
    <property type="term" value="P:phosphatidylinositol phosphate biosynthetic process"/>
    <property type="evidence" value="ECO:0007669"/>
    <property type="project" value="InterPro"/>
</dbReference>
<dbReference type="FunFam" id="3.30.540.10:FF:000003">
    <property type="entry name" value="Inositol-1-monophosphatase"/>
    <property type="match status" value="1"/>
</dbReference>
<dbReference type="PROSITE" id="PS00629">
    <property type="entry name" value="IMP_1"/>
    <property type="match status" value="1"/>
</dbReference>
<keyword evidence="6 7" id="KW-0460">Magnesium</keyword>
<comment type="similarity">
    <text evidence="3 8">Belongs to the inositol monophosphatase superfamily.</text>
</comment>
<dbReference type="Gene3D" id="3.40.190.80">
    <property type="match status" value="1"/>
</dbReference>
<dbReference type="GO" id="GO:0006020">
    <property type="term" value="P:inositol metabolic process"/>
    <property type="evidence" value="ECO:0007669"/>
    <property type="project" value="TreeGrafter"/>
</dbReference>
<evidence type="ECO:0000313" key="9">
    <source>
        <dbReference type="EMBL" id="PYE56476.1"/>
    </source>
</evidence>
<keyword evidence="4 7" id="KW-0479">Metal-binding</keyword>
<dbReference type="InterPro" id="IPR020583">
    <property type="entry name" value="Inositol_monoP_metal-BS"/>
</dbReference>
<dbReference type="RefSeq" id="WP_342767063.1">
    <property type="nucleotide sequence ID" value="NZ_QJSX01000001.1"/>
</dbReference>
<evidence type="ECO:0000256" key="2">
    <source>
        <dbReference type="ARBA" id="ARBA00001946"/>
    </source>
</evidence>
<evidence type="ECO:0000256" key="6">
    <source>
        <dbReference type="ARBA" id="ARBA00022842"/>
    </source>
</evidence>
<dbReference type="Pfam" id="PF00459">
    <property type="entry name" value="Inositol_P"/>
    <property type="match status" value="1"/>
</dbReference>
<dbReference type="InterPro" id="IPR000760">
    <property type="entry name" value="Inositol_monophosphatase-like"/>
</dbReference>
<dbReference type="InterPro" id="IPR033942">
    <property type="entry name" value="IMPase"/>
</dbReference>
<sequence>MSRSANEVRRGAPSAETWQDERVEFQESIEAVLETAVTAAKAAGSIHRQFAGRALHVRTKSSASDLVTEVDALAEAAIREVILARFPDHAILGEEEGAVGSSPARWVVDPLDGTVNYAHGFPVSCASVAFEWNGRRLAGAVYDQGRDELFTATLGGGAFLNGAPLAVSTTPSVSAPALLATGFPYDPEDTRNFERFRRLLAMGVPIRRPGAAALDLCYVAAGRLDGYWEFGLHPWDAAAGSLIVEEAGGRVTDGGGASTPYGEMILATNGLFHSELLGALA</sequence>
<evidence type="ECO:0000256" key="4">
    <source>
        <dbReference type="ARBA" id="ARBA00022723"/>
    </source>
</evidence>
<dbReference type="PANTHER" id="PTHR20854">
    <property type="entry name" value="INOSITOL MONOPHOSPHATASE"/>
    <property type="match status" value="1"/>
</dbReference>
<keyword evidence="5 8" id="KW-0378">Hydrolase</keyword>
<evidence type="ECO:0000256" key="7">
    <source>
        <dbReference type="PIRSR" id="PIRSR600760-2"/>
    </source>
</evidence>
<dbReference type="EMBL" id="QJSX01000001">
    <property type="protein sequence ID" value="PYE56476.1"/>
    <property type="molecule type" value="Genomic_DNA"/>
</dbReference>
<feature type="binding site" evidence="7">
    <location>
        <position position="112"/>
    </location>
    <ligand>
        <name>Mg(2+)</name>
        <dbReference type="ChEBI" id="CHEBI:18420"/>
        <label>1</label>
        <note>catalytic</note>
    </ligand>
</feature>
<accession>A0A318STB2</accession>
<protein>
    <recommendedName>
        <fullName evidence="8">Inositol-1-monophosphatase</fullName>
        <ecNumber evidence="8">3.1.3.25</ecNumber>
    </recommendedName>
</protein>
<dbReference type="Proteomes" id="UP000248326">
    <property type="component" value="Unassembled WGS sequence"/>
</dbReference>
<dbReference type="GO" id="GO:0007165">
    <property type="term" value="P:signal transduction"/>
    <property type="evidence" value="ECO:0007669"/>
    <property type="project" value="TreeGrafter"/>
</dbReference>
<feature type="binding site" evidence="7">
    <location>
        <position position="236"/>
    </location>
    <ligand>
        <name>Mg(2+)</name>
        <dbReference type="ChEBI" id="CHEBI:18420"/>
        <label>1</label>
        <note>catalytic</note>
    </ligand>
</feature>
<gene>
    <name evidence="9" type="ORF">DES52_101280</name>
</gene>
<dbReference type="GO" id="GO:0046872">
    <property type="term" value="F:metal ion binding"/>
    <property type="evidence" value="ECO:0007669"/>
    <property type="project" value="UniProtKB-KW"/>
</dbReference>
<evidence type="ECO:0000256" key="3">
    <source>
        <dbReference type="ARBA" id="ARBA00009759"/>
    </source>
</evidence>
<dbReference type="PRINTS" id="PR00377">
    <property type="entry name" value="IMPHPHTASES"/>
</dbReference>
<dbReference type="Gene3D" id="3.30.540.10">
    <property type="entry name" value="Fructose-1,6-Bisphosphatase, subunit A, domain 1"/>
    <property type="match status" value="1"/>
</dbReference>
<comment type="cofactor">
    <cofactor evidence="2 7 8">
        <name>Mg(2+)</name>
        <dbReference type="ChEBI" id="CHEBI:18420"/>
    </cofactor>
</comment>
<organism evidence="9 10">
    <name type="scientific">Deinococcus yavapaiensis KR-236</name>
    <dbReference type="NCBI Taxonomy" id="694435"/>
    <lineage>
        <taxon>Bacteria</taxon>
        <taxon>Thermotogati</taxon>
        <taxon>Deinococcota</taxon>
        <taxon>Deinococci</taxon>
        <taxon>Deinococcales</taxon>
        <taxon>Deinococcaceae</taxon>
        <taxon>Deinococcus</taxon>
    </lineage>
</organism>
<reference evidence="9 10" key="1">
    <citation type="submission" date="2018-06" db="EMBL/GenBank/DDBJ databases">
        <title>Genomic Encyclopedia of Type Strains, Phase IV (KMG-IV): sequencing the most valuable type-strain genomes for metagenomic binning, comparative biology and taxonomic classification.</title>
        <authorList>
            <person name="Goeker M."/>
        </authorList>
    </citation>
    <scope>NUCLEOTIDE SEQUENCE [LARGE SCALE GENOMIC DNA]</scope>
    <source>
        <strain evidence="9 10">DSM 18048</strain>
    </source>
</reference>
<dbReference type="GO" id="GO:0008934">
    <property type="term" value="F:inositol monophosphate 1-phosphatase activity"/>
    <property type="evidence" value="ECO:0007669"/>
    <property type="project" value="InterPro"/>
</dbReference>
<feature type="binding site" evidence="7">
    <location>
        <position position="111"/>
    </location>
    <ligand>
        <name>Mg(2+)</name>
        <dbReference type="ChEBI" id="CHEBI:18420"/>
        <label>1</label>
        <note>catalytic</note>
    </ligand>
</feature>
<comment type="caution">
    <text evidence="9">The sequence shown here is derived from an EMBL/GenBank/DDBJ whole genome shotgun (WGS) entry which is preliminary data.</text>
</comment>
<keyword evidence="10" id="KW-1185">Reference proteome</keyword>
<proteinExistence type="inferred from homology"/>
<dbReference type="EC" id="3.1.3.25" evidence="8"/>
<feature type="binding site" evidence="7">
    <location>
        <position position="94"/>
    </location>
    <ligand>
        <name>Mg(2+)</name>
        <dbReference type="ChEBI" id="CHEBI:18420"/>
        <label>1</label>
        <note>catalytic</note>
    </ligand>
</feature>
<dbReference type="CDD" id="cd01639">
    <property type="entry name" value="IMPase"/>
    <property type="match status" value="1"/>
</dbReference>
<name>A0A318STB2_9DEIO</name>
<evidence type="ECO:0000256" key="5">
    <source>
        <dbReference type="ARBA" id="ARBA00022801"/>
    </source>
</evidence>
<evidence type="ECO:0000313" key="10">
    <source>
        <dbReference type="Proteomes" id="UP000248326"/>
    </source>
</evidence>
<evidence type="ECO:0000256" key="8">
    <source>
        <dbReference type="RuleBase" id="RU364068"/>
    </source>
</evidence>
<dbReference type="PROSITE" id="PS00630">
    <property type="entry name" value="IMP_2"/>
    <property type="match status" value="1"/>
</dbReference>
<comment type="catalytic activity">
    <reaction evidence="1 8">
        <text>a myo-inositol phosphate + H2O = myo-inositol + phosphate</text>
        <dbReference type="Rhea" id="RHEA:24056"/>
        <dbReference type="ChEBI" id="CHEBI:15377"/>
        <dbReference type="ChEBI" id="CHEBI:17268"/>
        <dbReference type="ChEBI" id="CHEBI:43474"/>
        <dbReference type="ChEBI" id="CHEBI:84139"/>
        <dbReference type="EC" id="3.1.3.25"/>
    </reaction>
</comment>
<dbReference type="AlphaFoldDB" id="A0A318STB2"/>